<reference evidence="3" key="1">
    <citation type="submission" date="2017-09" db="EMBL/GenBank/DDBJ databases">
        <title>Depth-based differentiation of microbial function through sediment-hosted aquifers and enrichment of novel symbionts in the deep terrestrial subsurface.</title>
        <authorList>
            <person name="Probst A.J."/>
            <person name="Ladd B."/>
            <person name="Jarett J.K."/>
            <person name="Geller-Mcgrath D.E."/>
            <person name="Sieber C.M.K."/>
            <person name="Emerson J.B."/>
            <person name="Anantharaman K."/>
            <person name="Thomas B.C."/>
            <person name="Malmstrom R."/>
            <person name="Stieglmeier M."/>
            <person name="Klingl A."/>
            <person name="Woyke T."/>
            <person name="Ryan C.M."/>
            <person name="Banfield J.F."/>
        </authorList>
    </citation>
    <scope>NUCLEOTIDE SEQUENCE [LARGE SCALE GENOMIC DNA]</scope>
</reference>
<dbReference type="EMBL" id="PFLC01000058">
    <property type="protein sequence ID" value="PIY61976.1"/>
    <property type="molecule type" value="Genomic_DNA"/>
</dbReference>
<dbReference type="Proteomes" id="UP000230973">
    <property type="component" value="Unassembled WGS sequence"/>
</dbReference>
<feature type="transmembrane region" description="Helical" evidence="1">
    <location>
        <begin position="12"/>
        <end position="32"/>
    </location>
</feature>
<dbReference type="AlphaFoldDB" id="A0A2M7QAA8"/>
<evidence type="ECO:0000313" key="3">
    <source>
        <dbReference type="Proteomes" id="UP000230973"/>
    </source>
</evidence>
<evidence type="ECO:0000313" key="2">
    <source>
        <dbReference type="EMBL" id="PIY61976.1"/>
    </source>
</evidence>
<sequence length="238" mass="26090">MNEGGKTARLVIELAVAVAITVGMAVLIGLSVRQYQKLAQVAVTVDGLNLDDVKVMDSEISDVQTSGETATEFMVHCFSGSDLPTRFAEVERLIVAEGWAPLTGENSEVCTRFRDDKNFIVKTNNFPSPLSDQRFSGQFESILLVDISKGDVREVVREEWNELYGRSALGNIVGWSPLSVSYEKWEFTGEGIDLCSDSMAGAPVYSVESTDLVGGFIETEKTCRQVDCDSDVFSCSRE</sequence>
<keyword evidence="1" id="KW-0812">Transmembrane</keyword>
<keyword evidence="1" id="KW-0472">Membrane</keyword>
<evidence type="ECO:0000256" key="1">
    <source>
        <dbReference type="SAM" id="Phobius"/>
    </source>
</evidence>
<protein>
    <submittedName>
        <fullName evidence="2">Uncharacterized protein</fullName>
    </submittedName>
</protein>
<comment type="caution">
    <text evidence="2">The sequence shown here is derived from an EMBL/GenBank/DDBJ whole genome shotgun (WGS) entry which is preliminary data.</text>
</comment>
<organism evidence="2 3">
    <name type="scientific">Candidatus Uhrbacteria bacterium CG_4_10_14_0_8_um_filter_58_22</name>
    <dbReference type="NCBI Taxonomy" id="1975029"/>
    <lineage>
        <taxon>Bacteria</taxon>
        <taxon>Candidatus Uhriibacteriota</taxon>
    </lineage>
</organism>
<accession>A0A2M7QAA8</accession>
<keyword evidence="1" id="KW-1133">Transmembrane helix</keyword>
<proteinExistence type="predicted"/>
<gene>
    <name evidence="2" type="ORF">COY93_04505</name>
</gene>
<name>A0A2M7QAA8_9BACT</name>